<evidence type="ECO:0008006" key="3">
    <source>
        <dbReference type="Google" id="ProtNLM"/>
    </source>
</evidence>
<comment type="caution">
    <text evidence="1">The sequence shown here is derived from an EMBL/GenBank/DDBJ whole genome shotgun (WGS) entry which is preliminary data.</text>
</comment>
<dbReference type="Pfam" id="PF22682">
    <property type="entry name" value="Ribosomal_uL24m-like"/>
    <property type="match status" value="1"/>
</dbReference>
<evidence type="ECO:0000313" key="2">
    <source>
        <dbReference type="Proteomes" id="UP000092321"/>
    </source>
</evidence>
<evidence type="ECO:0000313" key="1">
    <source>
        <dbReference type="EMBL" id="OBA28122.1"/>
    </source>
</evidence>
<reference evidence="2" key="1">
    <citation type="journal article" date="2016" name="Proc. Natl. Acad. Sci. U.S.A.">
        <title>Comparative genomics of biotechnologically important yeasts.</title>
        <authorList>
            <person name="Riley R."/>
            <person name="Haridas S."/>
            <person name="Wolfe K.H."/>
            <person name="Lopes M.R."/>
            <person name="Hittinger C.T."/>
            <person name="Goeker M."/>
            <person name="Salamov A.A."/>
            <person name="Wisecaver J.H."/>
            <person name="Long T.M."/>
            <person name="Calvey C.H."/>
            <person name="Aerts A.L."/>
            <person name="Barry K.W."/>
            <person name="Choi C."/>
            <person name="Clum A."/>
            <person name="Coughlan A.Y."/>
            <person name="Deshpande S."/>
            <person name="Douglass A.P."/>
            <person name="Hanson S.J."/>
            <person name="Klenk H.-P."/>
            <person name="LaButti K.M."/>
            <person name="Lapidus A."/>
            <person name="Lindquist E.A."/>
            <person name="Lipzen A.M."/>
            <person name="Meier-Kolthoff J.P."/>
            <person name="Ohm R.A."/>
            <person name="Otillar R.P."/>
            <person name="Pangilinan J.L."/>
            <person name="Peng Y."/>
            <person name="Rokas A."/>
            <person name="Rosa C.A."/>
            <person name="Scheuner C."/>
            <person name="Sibirny A.A."/>
            <person name="Slot J.C."/>
            <person name="Stielow J.B."/>
            <person name="Sun H."/>
            <person name="Kurtzman C.P."/>
            <person name="Blackwell M."/>
            <person name="Grigoriev I.V."/>
            <person name="Jeffries T.W."/>
        </authorList>
    </citation>
    <scope>NUCLEOTIDE SEQUENCE [LARGE SCALE GENOMIC DNA]</scope>
    <source>
        <strain evidence="2">NRRL Y-1626</strain>
    </source>
</reference>
<dbReference type="OrthoDB" id="3970692at2759"/>
<sequence>FANEKQWKYLPGDKVVIVNKDYESFGSITEVVSHVDQGATTNLYTLKEGNPKNLMAIPKMFWSKDQTTFIHELESFVKQDDIRLVYEHPETKEVLIVDDVDFTEEMYYNSSYDKLLPKRFVKNNPDLIVEWPSKKSNATKTADILGTNPDEVLKETFQPESFFESDIP</sequence>
<name>A0A1B7THA1_9ASCO</name>
<gene>
    <name evidence="1" type="ORF">HANVADRAFT_13507</name>
</gene>
<feature type="non-terminal residue" evidence="1">
    <location>
        <position position="1"/>
    </location>
</feature>
<dbReference type="Proteomes" id="UP000092321">
    <property type="component" value="Unassembled WGS sequence"/>
</dbReference>
<accession>A0A1B7THA1</accession>
<protein>
    <recommendedName>
        <fullName evidence="3">KOW domain-containing protein</fullName>
    </recommendedName>
</protein>
<dbReference type="EMBL" id="LXPE01000005">
    <property type="protein sequence ID" value="OBA28122.1"/>
    <property type="molecule type" value="Genomic_DNA"/>
</dbReference>
<feature type="non-terminal residue" evidence="1">
    <location>
        <position position="168"/>
    </location>
</feature>
<keyword evidence="2" id="KW-1185">Reference proteome</keyword>
<organism evidence="1 2">
    <name type="scientific">Hanseniaspora valbyensis NRRL Y-1626</name>
    <dbReference type="NCBI Taxonomy" id="766949"/>
    <lineage>
        <taxon>Eukaryota</taxon>
        <taxon>Fungi</taxon>
        <taxon>Dikarya</taxon>
        <taxon>Ascomycota</taxon>
        <taxon>Saccharomycotina</taxon>
        <taxon>Saccharomycetes</taxon>
        <taxon>Saccharomycodales</taxon>
        <taxon>Saccharomycodaceae</taxon>
        <taxon>Hanseniaspora</taxon>
    </lineage>
</organism>
<proteinExistence type="predicted"/>
<dbReference type="AlphaFoldDB" id="A0A1B7THA1"/>